<feature type="compositionally biased region" description="Low complexity" evidence="1">
    <location>
        <begin position="169"/>
        <end position="190"/>
    </location>
</feature>
<evidence type="ECO:0000256" key="1">
    <source>
        <dbReference type="SAM" id="MobiDB-lite"/>
    </source>
</evidence>
<reference evidence="2" key="1">
    <citation type="submission" date="2024-06" db="EMBL/GenBank/DDBJ databases">
        <authorList>
            <consortium name="consrtm"/>
            <person name="Uemura M."/>
            <person name="Terahara T."/>
        </authorList>
    </citation>
    <scope>NUCLEOTIDE SEQUENCE</scope>
    <source>
        <strain evidence="2">KM77-8</strain>
    </source>
</reference>
<proteinExistence type="predicted"/>
<name>A0AAT9HJH4_9ACTN</name>
<organism evidence="2">
    <name type="scientific">Streptomyces haneummycinicus</name>
    <dbReference type="NCBI Taxonomy" id="3074435"/>
    <lineage>
        <taxon>Bacteria</taxon>
        <taxon>Bacillati</taxon>
        <taxon>Actinomycetota</taxon>
        <taxon>Actinomycetes</taxon>
        <taxon>Kitasatosporales</taxon>
        <taxon>Streptomycetaceae</taxon>
        <taxon>Streptomyces</taxon>
    </lineage>
</organism>
<protein>
    <submittedName>
        <fullName evidence="2">Uncharacterized protein</fullName>
    </submittedName>
</protein>
<accession>A0AAT9HJH4</accession>
<evidence type="ECO:0000313" key="2">
    <source>
        <dbReference type="EMBL" id="BFO17269.1"/>
    </source>
</evidence>
<gene>
    <name evidence="2" type="ORF">SHKM778_36570</name>
</gene>
<dbReference type="AlphaFoldDB" id="A0AAT9HJH4"/>
<sequence>MKPEREIVNKEKIAARRLSLEEVTELGVKDRIFVSADTAELKISDCYVPAFLTRSGGDFEGGSITARTVFQEEVSCLPDDENDAGIYVADENGPVTIEVLQSAGVVLDLALFVPGGDKGALTALYAAARQAFGADVVQIWRQGLKEVPDVKVDIFEEQVPRGARRATAPSVTVARSTPTPPVRTSSSSPRDGSRSSRFTGRLSTTPRPSEAALPLVSA</sequence>
<feature type="region of interest" description="Disordered" evidence="1">
    <location>
        <begin position="161"/>
        <end position="218"/>
    </location>
</feature>
<dbReference type="EMBL" id="AP035768">
    <property type="protein sequence ID" value="BFO17269.1"/>
    <property type="molecule type" value="Genomic_DNA"/>
</dbReference>
<reference evidence="2" key="2">
    <citation type="submission" date="2024-07" db="EMBL/GenBank/DDBJ databases">
        <title>Streptomyces haneummycinica sp. nov., a new antibiotic-producing actinobacterium isolated from marine sediment.</title>
        <authorList>
            <person name="Uemura M."/>
            <person name="Hamada M."/>
            <person name="Hirano S."/>
            <person name="Kobayashi K."/>
            <person name="Ohshiro T."/>
            <person name="Kobayashi T."/>
            <person name="Terahara T."/>
        </authorList>
    </citation>
    <scope>NUCLEOTIDE SEQUENCE</scope>
    <source>
        <strain evidence="2">KM77-8</strain>
    </source>
</reference>